<sequence>MKDWYLLYCKRGQLPRAMEHLQRQQVECLTPMANIEKVVRGKRIIVNEPLFPNYLFISFEPEIIHTTTINSTRGVNHFIRFGTLPAVVPASLISELKLAECINISEQDVPQQGDIVEITEGMFRGLEAIYQEPDGETRSVLLLTLISKELTKKVDNTSFVKKI</sequence>
<dbReference type="InterPro" id="IPR006645">
    <property type="entry name" value="NGN-like_dom"/>
</dbReference>
<dbReference type="Proteomes" id="UP000092247">
    <property type="component" value="Unassembled WGS sequence"/>
</dbReference>
<proteinExistence type="inferred from homology"/>
<organism evidence="6 7">
    <name type="scientific">Morganella psychrotolerans</name>
    <dbReference type="NCBI Taxonomy" id="368603"/>
    <lineage>
        <taxon>Bacteria</taxon>
        <taxon>Pseudomonadati</taxon>
        <taxon>Pseudomonadota</taxon>
        <taxon>Gammaproteobacteria</taxon>
        <taxon>Enterobacterales</taxon>
        <taxon>Morganellaceae</taxon>
        <taxon>Morganella</taxon>
    </lineage>
</organism>
<dbReference type="GO" id="GO:0006354">
    <property type="term" value="P:DNA-templated transcription elongation"/>
    <property type="evidence" value="ECO:0007669"/>
    <property type="project" value="InterPro"/>
</dbReference>
<dbReference type="GO" id="GO:0003677">
    <property type="term" value="F:DNA binding"/>
    <property type="evidence" value="ECO:0007669"/>
    <property type="project" value="UniProtKB-UniRule"/>
</dbReference>
<dbReference type="AlphaFoldDB" id="A0A1B8HKN2"/>
<evidence type="ECO:0000313" key="6">
    <source>
        <dbReference type="EMBL" id="OBU09750.1"/>
    </source>
</evidence>
<comment type="subunit">
    <text evidence="4">Interacts with both the nontemplate DNA and the RNA polymerase (RNAP).</text>
</comment>
<evidence type="ECO:0000313" key="7">
    <source>
        <dbReference type="Proteomes" id="UP000092247"/>
    </source>
</evidence>
<dbReference type="STRING" id="368603.AYY16_17700"/>
<dbReference type="Gene3D" id="3.30.70.940">
    <property type="entry name" value="NusG, N-terminal domain"/>
    <property type="match status" value="1"/>
</dbReference>
<dbReference type="NCBIfam" id="NF006534">
    <property type="entry name" value="PRK09014.1"/>
    <property type="match status" value="1"/>
</dbReference>
<comment type="function">
    <text evidence="4">Enhances distal genes transcription elongation in a specialized subset of operons that encode extracytoplasmic components. RfaH is recruited into a multi-component RNA polymerase complex by the ops element, which is a short conserved DNA sequence located downstream of the main promoter of these operons. Once bound, RfaH suppresses pausing and inhibits Rho-dependent and intrinsic termination at a subset of sites. Termination signals are bypassed, which allows complete synthesis of long RNA chains.</text>
</comment>
<accession>A0A1B8HKN2</accession>
<keyword evidence="4" id="KW-0238">DNA-binding</keyword>
<name>A0A1B8HKN2_9GAMM</name>
<dbReference type="InterPro" id="IPR010215">
    <property type="entry name" value="Transcription_antiterm_RfaH"/>
</dbReference>
<evidence type="ECO:0000259" key="5">
    <source>
        <dbReference type="SMART" id="SM00738"/>
    </source>
</evidence>
<dbReference type="NCBIfam" id="TIGR01955">
    <property type="entry name" value="RfaH"/>
    <property type="match status" value="1"/>
</dbReference>
<dbReference type="Pfam" id="PF02357">
    <property type="entry name" value="NusG"/>
    <property type="match status" value="1"/>
</dbReference>
<comment type="similarity">
    <text evidence="4">Belongs to the RfaH family.</text>
</comment>
<feature type="domain" description="NusG-like N-terminal" evidence="5">
    <location>
        <begin position="1"/>
        <end position="100"/>
    </location>
</feature>
<dbReference type="InterPro" id="IPR036735">
    <property type="entry name" value="NGN_dom_sf"/>
</dbReference>
<evidence type="ECO:0000256" key="4">
    <source>
        <dbReference type="HAMAP-Rule" id="MF_00951"/>
    </source>
</evidence>
<dbReference type="CDD" id="cd09892">
    <property type="entry name" value="NGN_SP_RfaH"/>
    <property type="match status" value="1"/>
</dbReference>
<dbReference type="SMART" id="SM00738">
    <property type="entry name" value="NGN"/>
    <property type="match status" value="1"/>
</dbReference>
<comment type="caution">
    <text evidence="6">The sequence shown here is derived from an EMBL/GenBank/DDBJ whole genome shotgun (WGS) entry which is preliminary data.</text>
</comment>
<dbReference type="PANTHER" id="PTHR30265">
    <property type="entry name" value="RHO-INTERACTING TRANSCRIPTION TERMINATION FACTOR NUSG"/>
    <property type="match status" value="1"/>
</dbReference>
<gene>
    <name evidence="4" type="primary">rfaH</name>
    <name evidence="6" type="ORF">AYY17_18225</name>
</gene>
<keyword evidence="3 4" id="KW-0804">Transcription</keyword>
<dbReference type="SUPFAM" id="SSF82679">
    <property type="entry name" value="N-utilization substance G protein NusG, N-terminal domain"/>
    <property type="match status" value="1"/>
</dbReference>
<dbReference type="GO" id="GO:0001073">
    <property type="term" value="F:transcription antitermination factor activity, DNA binding"/>
    <property type="evidence" value="ECO:0007669"/>
    <property type="project" value="UniProtKB-UniRule"/>
</dbReference>
<dbReference type="PANTHER" id="PTHR30265:SF7">
    <property type="entry name" value="TRANSCRIPTION ANTITERMINATION PROTEIN RFAH"/>
    <property type="match status" value="1"/>
</dbReference>
<dbReference type="InterPro" id="IPR043425">
    <property type="entry name" value="NusG-like"/>
</dbReference>
<reference evidence="6 7" key="1">
    <citation type="submission" date="2016-06" db="EMBL/GenBank/DDBJ databases">
        <authorList>
            <person name="Kjaerup R.B."/>
            <person name="Dalgaard T.S."/>
            <person name="Juul-Madsen H.R."/>
        </authorList>
    </citation>
    <scope>NUCLEOTIDE SEQUENCE [LARGE SCALE GENOMIC DNA]</scope>
    <source>
        <strain evidence="6 7">GCSL-Mp3</strain>
    </source>
</reference>
<protein>
    <recommendedName>
        <fullName evidence="4">Transcription antitermination protein RfaH</fullName>
    </recommendedName>
</protein>
<dbReference type="HAMAP" id="MF_00951">
    <property type="entry name" value="RfaH"/>
    <property type="match status" value="1"/>
</dbReference>
<keyword evidence="1 4" id="KW-0889">Transcription antitermination</keyword>
<dbReference type="EMBL" id="LZEX01000008">
    <property type="protein sequence ID" value="OBU09750.1"/>
    <property type="molecule type" value="Genomic_DNA"/>
</dbReference>
<dbReference type="RefSeq" id="WP_067422647.1">
    <property type="nucleotide sequence ID" value="NZ_CBCPID010000020.1"/>
</dbReference>
<keyword evidence="2 4" id="KW-0805">Transcription regulation</keyword>
<evidence type="ECO:0000256" key="1">
    <source>
        <dbReference type="ARBA" id="ARBA00022814"/>
    </source>
</evidence>
<dbReference type="GO" id="GO:0005829">
    <property type="term" value="C:cytosol"/>
    <property type="evidence" value="ECO:0007669"/>
    <property type="project" value="TreeGrafter"/>
</dbReference>
<evidence type="ECO:0000256" key="2">
    <source>
        <dbReference type="ARBA" id="ARBA00023015"/>
    </source>
</evidence>
<evidence type="ECO:0000256" key="3">
    <source>
        <dbReference type="ARBA" id="ARBA00023163"/>
    </source>
</evidence>